<dbReference type="EMBL" id="RIAR02000001">
    <property type="protein sequence ID" value="NSL88098.1"/>
    <property type="molecule type" value="Genomic_DNA"/>
</dbReference>
<accession>A0A9Q5D7N3</accession>
<feature type="transmembrane region" description="Helical" evidence="1">
    <location>
        <begin position="57"/>
        <end position="77"/>
    </location>
</feature>
<dbReference type="AlphaFoldDB" id="A0A9Q5D7N3"/>
<feature type="transmembrane region" description="Helical" evidence="1">
    <location>
        <begin position="294"/>
        <end position="317"/>
    </location>
</feature>
<keyword evidence="1" id="KW-0812">Transmembrane</keyword>
<sequence length="372" mass="43370">MRATTAILQKIFTRQFYVQNTGFFLVLFYLLFGVVNSSSLISYHYSLMLGFLGNKGFLLLVLLLWTAYLLKCTGFVLKVMQTQGYEFLYATMGSMEKKKRRKIWFLIHTGIYMPVLIYAAIAASVAVQKGWMLSAGIVIVFNVAMCVWPLALYERKLAQPDVLFFTGQLQRWINRHFTKPPVLFFLYELLTQFPRRLFSTKLFSAAVLWITFYLMRSGEYFELRGLEIGVMLSVLLHLQIILHHRAFDDTWLNFMDNLPISMFRHYSRLMGVYAILYLPEIIMIAVNARTLATVAGLVMVFALAFSLLVLFRCLLFYPKINPEIQVRYVLLISFVALFMVLGRYEWPAIILLQIAAAVIFFRKYRSYEPYIE</sequence>
<feature type="transmembrane region" description="Helical" evidence="1">
    <location>
        <begin position="21"/>
        <end position="45"/>
    </location>
</feature>
<keyword evidence="3" id="KW-1185">Reference proteome</keyword>
<feature type="transmembrane region" description="Helical" evidence="1">
    <location>
        <begin position="268"/>
        <end position="288"/>
    </location>
</feature>
<feature type="transmembrane region" description="Helical" evidence="1">
    <location>
        <begin position="103"/>
        <end position="125"/>
    </location>
</feature>
<comment type="caution">
    <text evidence="2">The sequence shown here is derived from an EMBL/GenBank/DDBJ whole genome shotgun (WGS) entry which is preliminary data.</text>
</comment>
<evidence type="ECO:0000313" key="3">
    <source>
        <dbReference type="Proteomes" id="UP000281028"/>
    </source>
</evidence>
<keyword evidence="1" id="KW-1133">Transmembrane helix</keyword>
<feature type="transmembrane region" description="Helical" evidence="1">
    <location>
        <begin position="324"/>
        <end position="340"/>
    </location>
</feature>
<feature type="transmembrane region" description="Helical" evidence="1">
    <location>
        <begin position="198"/>
        <end position="216"/>
    </location>
</feature>
<dbReference type="Proteomes" id="UP000281028">
    <property type="component" value="Unassembled WGS sequence"/>
</dbReference>
<evidence type="ECO:0000256" key="1">
    <source>
        <dbReference type="SAM" id="Phobius"/>
    </source>
</evidence>
<organism evidence="2 3">
    <name type="scientific">Chitinophaga solisilvae</name>
    <dbReference type="NCBI Taxonomy" id="1233460"/>
    <lineage>
        <taxon>Bacteria</taxon>
        <taxon>Pseudomonadati</taxon>
        <taxon>Bacteroidota</taxon>
        <taxon>Chitinophagia</taxon>
        <taxon>Chitinophagales</taxon>
        <taxon>Chitinophagaceae</taxon>
        <taxon>Chitinophaga</taxon>
    </lineage>
</organism>
<evidence type="ECO:0000313" key="2">
    <source>
        <dbReference type="EMBL" id="NSL88098.1"/>
    </source>
</evidence>
<protein>
    <submittedName>
        <fullName evidence="2">Uncharacterized protein</fullName>
    </submittedName>
</protein>
<reference evidence="2" key="1">
    <citation type="submission" date="2020-05" db="EMBL/GenBank/DDBJ databases">
        <title>Chitinophaga laudate sp. nov., isolated from a tropical peat swamp.</title>
        <authorList>
            <person name="Goh C.B.S."/>
            <person name="Lee M.S."/>
            <person name="Parimannan S."/>
            <person name="Pasbakhsh P."/>
            <person name="Yule C.M."/>
            <person name="Rajandas H."/>
            <person name="Loke S."/>
            <person name="Croft L."/>
            <person name="Tan J.B.L."/>
        </authorList>
    </citation>
    <scope>NUCLEOTIDE SEQUENCE</scope>
    <source>
        <strain evidence="2">Mgbs1</strain>
    </source>
</reference>
<name>A0A9Q5D7N3_9BACT</name>
<feature type="transmembrane region" description="Helical" evidence="1">
    <location>
        <begin position="228"/>
        <end position="247"/>
    </location>
</feature>
<feature type="transmembrane region" description="Helical" evidence="1">
    <location>
        <begin position="131"/>
        <end position="153"/>
    </location>
</feature>
<keyword evidence="1" id="KW-0472">Membrane</keyword>
<gene>
    <name evidence="2" type="ORF">ECE50_014720</name>
</gene>
<proteinExistence type="predicted"/>